<organism evidence="1 2">
    <name type="scientific">Moraxella bovoculi</name>
    <dbReference type="NCBI Taxonomy" id="386891"/>
    <lineage>
        <taxon>Bacteria</taxon>
        <taxon>Pseudomonadati</taxon>
        <taxon>Pseudomonadota</taxon>
        <taxon>Gammaproteobacteria</taxon>
        <taxon>Moraxellales</taxon>
        <taxon>Moraxellaceae</taxon>
        <taxon>Moraxella</taxon>
    </lineage>
</organism>
<name>A0AAC8PVH4_9GAMM</name>
<dbReference type="EMBL" id="CP011376">
    <property type="protein sequence ID" value="AKG07092.1"/>
    <property type="molecule type" value="Genomic_DNA"/>
</dbReference>
<dbReference type="Proteomes" id="UP000077465">
    <property type="component" value="Chromosome"/>
</dbReference>
<protein>
    <submittedName>
        <fullName evidence="1">Uncharacterized protein</fullName>
    </submittedName>
</protein>
<accession>A0AAC8PVH4</accession>
<proteinExistence type="predicted"/>
<sequence length="93" mass="10015">MNRYSIEILSDAPPRLFIGDVVAGGQVVAIKSDEPDTVSASWLSEKTGLSKSTITAKLAPIAQGTDGKKMYSRLTALHLLSGDKMKKGRPRKN</sequence>
<gene>
    <name evidence="1" type="ORF">AAX06_01655</name>
</gene>
<reference evidence="1 2" key="1">
    <citation type="submission" date="2015-05" db="EMBL/GenBank/DDBJ databases">
        <authorList>
            <person name="Dickey A."/>
            <person name="Clawson M."/>
            <person name="Bono J."/>
            <person name="Loy J.D."/>
        </authorList>
    </citation>
    <scope>NUCLEOTIDE SEQUENCE [LARGE SCALE GENOMIC DNA]</scope>
    <source>
        <strain evidence="1 2">22581</strain>
    </source>
</reference>
<dbReference type="RefSeq" id="WP_046699134.1">
    <property type="nucleotide sequence ID" value="NZ_CP011376.1"/>
</dbReference>
<evidence type="ECO:0000313" key="1">
    <source>
        <dbReference type="EMBL" id="AKG07092.1"/>
    </source>
</evidence>
<evidence type="ECO:0000313" key="2">
    <source>
        <dbReference type="Proteomes" id="UP000077465"/>
    </source>
</evidence>
<dbReference type="AlphaFoldDB" id="A0AAC8PVH4"/>